<evidence type="ECO:0000256" key="1">
    <source>
        <dbReference type="SAM" id="SignalP"/>
    </source>
</evidence>
<dbReference type="EMBL" id="LTDL01000021">
    <property type="protein sequence ID" value="OAG31167.1"/>
    <property type="molecule type" value="Genomic_DNA"/>
</dbReference>
<reference evidence="2 3" key="1">
    <citation type="submission" date="2016-02" db="EMBL/GenBank/DDBJ databases">
        <title>Discovery of a natural microsporidian pathogen with a broad tissue tropism in Caenorhabditis elegans.</title>
        <authorList>
            <person name="Luallen R.J."/>
            <person name="Reinke A.W."/>
            <person name="Tong L."/>
            <person name="Botts M.R."/>
            <person name="Felix M.-A."/>
            <person name="Troemel E.R."/>
        </authorList>
    </citation>
    <scope>NUCLEOTIDE SEQUENCE [LARGE SCALE GENOMIC DNA]</scope>
    <source>
        <strain evidence="2 3">JUm2807</strain>
    </source>
</reference>
<feature type="signal peptide" evidence="1">
    <location>
        <begin position="1"/>
        <end position="16"/>
    </location>
</feature>
<proteinExistence type="predicted"/>
<dbReference type="Proteomes" id="UP000185944">
    <property type="component" value="Unassembled WGS sequence"/>
</dbReference>
<accession>A0A177EGU2</accession>
<feature type="chain" id="PRO_5008060435" description="F-box domain-containing protein" evidence="1">
    <location>
        <begin position="17"/>
        <end position="411"/>
    </location>
</feature>
<name>A0A177EGU2_9MICR</name>
<gene>
    <name evidence="2" type="ORF">NEDG_01580</name>
</gene>
<organism evidence="2 3">
    <name type="scientific">Nematocida displodere</name>
    <dbReference type="NCBI Taxonomy" id="1805483"/>
    <lineage>
        <taxon>Eukaryota</taxon>
        <taxon>Fungi</taxon>
        <taxon>Fungi incertae sedis</taxon>
        <taxon>Microsporidia</taxon>
        <taxon>Nematocida</taxon>
    </lineage>
</organism>
<dbReference type="GeneID" id="93647930"/>
<evidence type="ECO:0000313" key="2">
    <source>
        <dbReference type="EMBL" id="OAG31167.1"/>
    </source>
</evidence>
<protein>
    <recommendedName>
        <fullName evidence="4">F-box domain-containing protein</fullName>
    </recommendedName>
</protein>
<evidence type="ECO:0008006" key="4">
    <source>
        <dbReference type="Google" id="ProtNLM"/>
    </source>
</evidence>
<dbReference type="AlphaFoldDB" id="A0A177EGU2"/>
<comment type="caution">
    <text evidence="2">The sequence shown here is derived from an EMBL/GenBank/DDBJ whole genome shotgun (WGS) entry which is preliminary data.</text>
</comment>
<keyword evidence="3" id="KW-1185">Reference proteome</keyword>
<dbReference type="RefSeq" id="XP_067544888.1">
    <property type="nucleotide sequence ID" value="XM_067688998.1"/>
</dbReference>
<keyword evidence="1" id="KW-0732">Signal</keyword>
<sequence>MASIYTLFFFWGAVACLFPDRETDYYALPYIVSEYTSETLTFFSQCNLHLNTTFVDETEYILKRQAPRNCIFINFCPLEDVPDHLVPGIKFPHLKIATSCSSRGPATEQAGLVLLMKVLWAFSVIHTDRFVLSGFRLSTDPGISGHIFRRVSLQSLPILATDWVFLEGVSSSVARWVFENTIIGGGTGALTLVVTNIADAKTLDFLDSLKHPTLMSLGLCQMPNLRSLKCRFLCENRVVKYLSLSTLNRLKGISPEVVMAVASHQWEYILADAHLWVYLNELPGRLINVEHLSLLFCFNQVACTRFSPPPGVPNMHVKYVTLVNGKGLHTMSIYTTRWLLLWVCPRFTDLETIAIHTSTLHACLVKYIQDHVFCIRPYPRLKSLVINAHHCTLLDPSKTELPQSSKICYFP</sequence>
<dbReference type="VEuPathDB" id="MicrosporidiaDB:NEDG_01580"/>
<evidence type="ECO:0000313" key="3">
    <source>
        <dbReference type="Proteomes" id="UP000185944"/>
    </source>
</evidence>